<dbReference type="STRING" id="157652.A0A371G8C0"/>
<comment type="caution">
    <text evidence="1">The sequence shown here is derived from an EMBL/GenBank/DDBJ whole genome shotgun (WGS) entry which is preliminary data.</text>
</comment>
<accession>A0A371G8C0</accession>
<dbReference type="EMBL" id="QJKJ01006467">
    <property type="protein sequence ID" value="RDX86613.1"/>
    <property type="molecule type" value="Genomic_DNA"/>
</dbReference>
<feature type="non-terminal residue" evidence="1">
    <location>
        <position position="1"/>
    </location>
</feature>
<dbReference type="OrthoDB" id="619536at2759"/>
<sequence length="84" mass="9258">MPLANHPVKGFYFAVTGGPDSFITCALCASVQSINIAVINYTRTLRITLKTQKGFIDEKFKFCLVKAFEVISKVAMEIPNKSKG</sequence>
<protein>
    <recommendedName>
        <fullName evidence="3">O-acyltransferase WSD1 C-terminal domain-containing protein</fullName>
    </recommendedName>
</protein>
<evidence type="ECO:0000313" key="1">
    <source>
        <dbReference type="EMBL" id="RDX86613.1"/>
    </source>
</evidence>
<evidence type="ECO:0008006" key="3">
    <source>
        <dbReference type="Google" id="ProtNLM"/>
    </source>
</evidence>
<proteinExistence type="predicted"/>
<reference evidence="1" key="1">
    <citation type="submission" date="2018-05" db="EMBL/GenBank/DDBJ databases">
        <title>Draft genome of Mucuna pruriens seed.</title>
        <authorList>
            <person name="Nnadi N.E."/>
            <person name="Vos R."/>
            <person name="Hasami M.H."/>
            <person name="Devisetty U.K."/>
            <person name="Aguiy J.C."/>
        </authorList>
    </citation>
    <scope>NUCLEOTIDE SEQUENCE [LARGE SCALE GENOMIC DNA]</scope>
    <source>
        <strain evidence="1">JCA_2017</strain>
    </source>
</reference>
<evidence type="ECO:0000313" key="2">
    <source>
        <dbReference type="Proteomes" id="UP000257109"/>
    </source>
</evidence>
<name>A0A371G8C0_MUCPR</name>
<dbReference type="AlphaFoldDB" id="A0A371G8C0"/>
<dbReference type="Proteomes" id="UP000257109">
    <property type="component" value="Unassembled WGS sequence"/>
</dbReference>
<organism evidence="1 2">
    <name type="scientific">Mucuna pruriens</name>
    <name type="common">Velvet bean</name>
    <name type="synonym">Dolichos pruriens</name>
    <dbReference type="NCBI Taxonomy" id="157652"/>
    <lineage>
        <taxon>Eukaryota</taxon>
        <taxon>Viridiplantae</taxon>
        <taxon>Streptophyta</taxon>
        <taxon>Embryophyta</taxon>
        <taxon>Tracheophyta</taxon>
        <taxon>Spermatophyta</taxon>
        <taxon>Magnoliopsida</taxon>
        <taxon>eudicotyledons</taxon>
        <taxon>Gunneridae</taxon>
        <taxon>Pentapetalae</taxon>
        <taxon>rosids</taxon>
        <taxon>fabids</taxon>
        <taxon>Fabales</taxon>
        <taxon>Fabaceae</taxon>
        <taxon>Papilionoideae</taxon>
        <taxon>50 kb inversion clade</taxon>
        <taxon>NPAAA clade</taxon>
        <taxon>indigoferoid/millettioid clade</taxon>
        <taxon>Phaseoleae</taxon>
        <taxon>Mucuna</taxon>
    </lineage>
</organism>
<keyword evidence="2" id="KW-1185">Reference proteome</keyword>
<gene>
    <name evidence="1" type="ORF">CR513_32035</name>
</gene>